<feature type="signal peptide" evidence="3">
    <location>
        <begin position="1"/>
        <end position="23"/>
    </location>
</feature>
<evidence type="ECO:0000256" key="3">
    <source>
        <dbReference type="SAM" id="SignalP"/>
    </source>
</evidence>
<dbReference type="EMBL" id="JQ180451">
    <property type="protein sequence ID" value="AFA46582.1"/>
    <property type="molecule type" value="mRNA"/>
</dbReference>
<feature type="chain" id="PRO_5003607724" evidence="3">
    <location>
        <begin position="24"/>
        <end position="212"/>
    </location>
</feature>
<dbReference type="InterPro" id="IPR036249">
    <property type="entry name" value="Thioredoxin-like_sf"/>
</dbReference>
<dbReference type="AlphaFoldDB" id="H6WCZ7"/>
<organism evidence="4">
    <name type="scientific">Armillifer agkistrodontis</name>
    <name type="common">Tongue worm</name>
    <dbReference type="NCBI Taxonomy" id="592791"/>
    <lineage>
        <taxon>Eukaryota</taxon>
        <taxon>Metazoa</taxon>
        <taxon>Ecdysozoa</taxon>
        <taxon>Arthropoda</taxon>
        <taxon>Crustacea</taxon>
        <taxon>Oligostraca</taxon>
        <taxon>Ichthyostraca</taxon>
        <taxon>Pentastomida</taxon>
        <taxon>Porocephalida</taxon>
        <taxon>Armilliferidae</taxon>
        <taxon>Armillifer</taxon>
    </lineage>
</organism>
<accession>H6WCZ7</accession>
<evidence type="ECO:0000313" key="4">
    <source>
        <dbReference type="EMBL" id="AFA46582.1"/>
    </source>
</evidence>
<dbReference type="GO" id="GO:0016671">
    <property type="term" value="F:oxidoreductase activity, acting on a sulfur group of donors, disulfide as acceptor"/>
    <property type="evidence" value="ECO:0007669"/>
    <property type="project" value="InterPro"/>
</dbReference>
<keyword evidence="2" id="KW-0325">Glycoprotein</keyword>
<dbReference type="InterPro" id="IPR004911">
    <property type="entry name" value="Interferon-induced_GILT"/>
</dbReference>
<dbReference type="SUPFAM" id="SSF52833">
    <property type="entry name" value="Thioredoxin-like"/>
    <property type="match status" value="1"/>
</dbReference>
<sequence>ARIIKMYLCFLVLSLCALTGFRADEGVREKVPVNVYFESRCPDSVRLFNTGLDEVEKKLGQDVEFHFNPFGRAQLNERFGRQELTCLHGETECLFTEHIACALQTTDSKSAKDFTFCMMQLQDINQNGPYECATKVGVDFNGLDRCYKSKDSLKFLAEYSNQLQQRQAAVSSYPTVTIGKEEKVVDTNNIKSEICNYMLEKGIPSPIGCTEV</sequence>
<feature type="non-terminal residue" evidence="4">
    <location>
        <position position="1"/>
    </location>
</feature>
<dbReference type="PANTHER" id="PTHR13234:SF69">
    <property type="entry name" value="GILT-LIKE PROTEIN 1"/>
    <property type="match status" value="1"/>
</dbReference>
<name>H6WCZ7_ARMAG</name>
<reference evidence="4" key="1">
    <citation type="submission" date="2011-12" db="EMBL/GenBank/DDBJ databases">
        <title>Construction and preliminary immunoscreening of a cDNA library of A. agkistrodontis nymphs.</title>
        <authorList>
            <person name="Zhang L."/>
            <person name="Chen J."/>
            <person name="Chen S."/>
            <person name="Cai Y."/>
            <person name="Guo J."/>
        </authorList>
    </citation>
    <scope>NUCLEOTIDE SEQUENCE</scope>
</reference>
<comment type="similarity">
    <text evidence="1">Belongs to the GILT family.</text>
</comment>
<evidence type="ECO:0000256" key="2">
    <source>
        <dbReference type="ARBA" id="ARBA00023180"/>
    </source>
</evidence>
<keyword evidence="3" id="KW-0732">Signal</keyword>
<dbReference type="Gene3D" id="3.40.30.10">
    <property type="entry name" value="Glutaredoxin"/>
    <property type="match status" value="1"/>
</dbReference>
<protein>
    <submittedName>
        <fullName evidence="4">GILT-like protein</fullName>
    </submittedName>
</protein>
<evidence type="ECO:0000256" key="1">
    <source>
        <dbReference type="ARBA" id="ARBA00005679"/>
    </source>
</evidence>
<dbReference type="PANTHER" id="PTHR13234">
    <property type="entry name" value="GAMMA-INTERFERON INDUCIBLE LYSOSOMAL THIOL REDUCTASE GILT"/>
    <property type="match status" value="1"/>
</dbReference>
<dbReference type="Pfam" id="PF03227">
    <property type="entry name" value="GILT"/>
    <property type="match status" value="1"/>
</dbReference>
<proteinExistence type="evidence at transcript level"/>